<dbReference type="GO" id="GO:0017001">
    <property type="term" value="P:antibiotic catabolic process"/>
    <property type="evidence" value="ECO:0007669"/>
    <property type="project" value="UniProtKB-ARBA"/>
</dbReference>
<sequence>MIKLHRIKGYIQDIYLAEYADKLLLLDGCCRADIASIESFITIQLKRPMSDLKLIVVTHMHPDHAGAAQTLRKKYGTKVAMANVAGQWYSGIDGRLMHLTDMLLTLWVASRKKKQKKFIYYARKLTPDYYLTDLQFLPGFDDWQVHFTQGHTDRDISLYHQASAQVYVADLMVKVRDNFIPPYPVFYPKRYFSSLKKIQALPVQQVLLAHGASVNLTAEQWQHLLALAPSQPATHWRTVKTKLKRVLLNREY</sequence>
<evidence type="ECO:0000256" key="1">
    <source>
        <dbReference type="ARBA" id="ARBA00005250"/>
    </source>
</evidence>
<keyword evidence="4" id="KW-1185">Reference proteome</keyword>
<dbReference type="Pfam" id="PF00753">
    <property type="entry name" value="Lactamase_B"/>
    <property type="match status" value="1"/>
</dbReference>
<reference evidence="4" key="1">
    <citation type="submission" date="2016-10" db="EMBL/GenBank/DDBJ databases">
        <authorList>
            <person name="Varghese N."/>
            <person name="Submissions S."/>
        </authorList>
    </citation>
    <scope>NUCLEOTIDE SEQUENCE [LARGE SCALE GENOMIC DNA]</scope>
    <source>
        <strain evidence="4">CGMCC 1.9127</strain>
    </source>
</reference>
<dbReference type="SUPFAM" id="SSF56281">
    <property type="entry name" value="Metallo-hydrolase/oxidoreductase"/>
    <property type="match status" value="1"/>
</dbReference>
<dbReference type="EMBL" id="FOBI01000011">
    <property type="protein sequence ID" value="SEL45608.1"/>
    <property type="molecule type" value="Genomic_DNA"/>
</dbReference>
<dbReference type="PANTHER" id="PTHR42951">
    <property type="entry name" value="METALLO-BETA-LACTAMASE DOMAIN-CONTAINING"/>
    <property type="match status" value="1"/>
</dbReference>
<dbReference type="PANTHER" id="PTHR42951:SF4">
    <property type="entry name" value="ACYL-COENZYME A THIOESTERASE MBLAC2"/>
    <property type="match status" value="1"/>
</dbReference>
<dbReference type="AlphaFoldDB" id="A0A1H7QCX2"/>
<evidence type="ECO:0000259" key="2">
    <source>
        <dbReference type="SMART" id="SM00849"/>
    </source>
</evidence>
<feature type="domain" description="Metallo-beta-lactamase" evidence="2">
    <location>
        <begin position="11"/>
        <end position="210"/>
    </location>
</feature>
<dbReference type="STRING" id="641665.GCA_002104455_00889"/>
<comment type="similarity">
    <text evidence="1">Belongs to the metallo-beta-lactamase superfamily. Class-B beta-lactamase family.</text>
</comment>
<evidence type="ECO:0000313" key="4">
    <source>
        <dbReference type="Proteomes" id="UP000199297"/>
    </source>
</evidence>
<accession>A0A1H7QCX2</accession>
<gene>
    <name evidence="3" type="ORF">SAMN05216262_11156</name>
</gene>
<dbReference type="SMART" id="SM00849">
    <property type="entry name" value="Lactamase_B"/>
    <property type="match status" value="1"/>
</dbReference>
<organism evidence="3 4">
    <name type="scientific">Colwellia chukchiensis</name>
    <dbReference type="NCBI Taxonomy" id="641665"/>
    <lineage>
        <taxon>Bacteria</taxon>
        <taxon>Pseudomonadati</taxon>
        <taxon>Pseudomonadota</taxon>
        <taxon>Gammaproteobacteria</taxon>
        <taxon>Alteromonadales</taxon>
        <taxon>Colwelliaceae</taxon>
        <taxon>Colwellia</taxon>
    </lineage>
</organism>
<protein>
    <submittedName>
        <fullName evidence="3">Metallo-beta-lactamase superfamily protein</fullName>
    </submittedName>
</protein>
<dbReference type="InterPro" id="IPR050855">
    <property type="entry name" value="NDM-1-like"/>
</dbReference>
<dbReference type="InterPro" id="IPR036866">
    <property type="entry name" value="RibonucZ/Hydroxyglut_hydro"/>
</dbReference>
<proteinExistence type="inferred from homology"/>
<dbReference type="InterPro" id="IPR001279">
    <property type="entry name" value="Metallo-B-lactamas"/>
</dbReference>
<dbReference type="Gene3D" id="3.60.15.10">
    <property type="entry name" value="Ribonuclease Z/Hydroxyacylglutathione hydrolase-like"/>
    <property type="match status" value="1"/>
</dbReference>
<name>A0A1H7QCX2_9GAMM</name>
<evidence type="ECO:0000313" key="3">
    <source>
        <dbReference type="EMBL" id="SEL45608.1"/>
    </source>
</evidence>
<dbReference type="Proteomes" id="UP000199297">
    <property type="component" value="Unassembled WGS sequence"/>
</dbReference>